<dbReference type="InterPro" id="IPR011251">
    <property type="entry name" value="Luciferase-like_dom"/>
</dbReference>
<dbReference type="EMBL" id="JBHSBI010000047">
    <property type="protein sequence ID" value="MFC4015618.1"/>
    <property type="molecule type" value="Genomic_DNA"/>
</dbReference>
<dbReference type="RefSeq" id="WP_379535431.1">
    <property type="nucleotide sequence ID" value="NZ_JBHSBI010000047.1"/>
</dbReference>
<dbReference type="PANTHER" id="PTHR30137">
    <property type="entry name" value="LUCIFERASE-LIKE MONOOXYGENASE"/>
    <property type="match status" value="1"/>
</dbReference>
<dbReference type="Pfam" id="PF00296">
    <property type="entry name" value="Bac_luciferase"/>
    <property type="match status" value="1"/>
</dbReference>
<keyword evidence="4" id="KW-0503">Monooxygenase</keyword>
<evidence type="ECO:0000313" key="6">
    <source>
        <dbReference type="EMBL" id="MFC4015618.1"/>
    </source>
</evidence>
<evidence type="ECO:0000259" key="5">
    <source>
        <dbReference type="Pfam" id="PF00296"/>
    </source>
</evidence>
<keyword evidence="7" id="KW-1185">Reference proteome</keyword>
<name>A0ABV8GNT7_9ACTN</name>
<dbReference type="Gene3D" id="3.20.20.30">
    <property type="entry name" value="Luciferase-like domain"/>
    <property type="match status" value="1"/>
</dbReference>
<organism evidence="6 7">
    <name type="scientific">Nonomuraea purpurea</name>
    <dbReference type="NCBI Taxonomy" id="1849276"/>
    <lineage>
        <taxon>Bacteria</taxon>
        <taxon>Bacillati</taxon>
        <taxon>Actinomycetota</taxon>
        <taxon>Actinomycetes</taxon>
        <taxon>Streptosporangiales</taxon>
        <taxon>Streptosporangiaceae</taxon>
        <taxon>Nonomuraea</taxon>
    </lineage>
</organism>
<dbReference type="SUPFAM" id="SSF51679">
    <property type="entry name" value="Bacterial luciferase-like"/>
    <property type="match status" value="1"/>
</dbReference>
<evidence type="ECO:0000256" key="1">
    <source>
        <dbReference type="ARBA" id="ARBA00010426"/>
    </source>
</evidence>
<comment type="caution">
    <text evidence="6">The sequence shown here is derived from an EMBL/GenBank/DDBJ whole genome shotgun (WGS) entry which is preliminary data.</text>
</comment>
<dbReference type="InterPro" id="IPR024011">
    <property type="entry name" value="Biosynth_lucif-like_mOase_dom"/>
</dbReference>
<dbReference type="Proteomes" id="UP001595851">
    <property type="component" value="Unassembled WGS sequence"/>
</dbReference>
<dbReference type="InterPro" id="IPR050766">
    <property type="entry name" value="Bact_Lucif_Oxidored"/>
</dbReference>
<feature type="domain" description="Luciferase-like" evidence="5">
    <location>
        <begin position="15"/>
        <end position="316"/>
    </location>
</feature>
<evidence type="ECO:0000256" key="3">
    <source>
        <dbReference type="ARBA" id="ARBA00023002"/>
    </source>
</evidence>
<evidence type="ECO:0000256" key="2">
    <source>
        <dbReference type="ARBA" id="ARBA00022630"/>
    </source>
</evidence>
<evidence type="ECO:0000256" key="4">
    <source>
        <dbReference type="ARBA" id="ARBA00023033"/>
    </source>
</evidence>
<keyword evidence="3" id="KW-0560">Oxidoreductase</keyword>
<gene>
    <name evidence="6" type="ORF">ACFOY2_50995</name>
</gene>
<dbReference type="NCBIfam" id="TIGR04020">
    <property type="entry name" value="seco_metab_LLM"/>
    <property type="match status" value="1"/>
</dbReference>
<accession>A0ABV8GNT7</accession>
<sequence length="341" mass="37624">MPATRSTPRLSVFFFSSADTGPVPDRYAFILETTALAEELGFEAVWVPERHFHPFGGLFPNPAVLAAALAARTSRIAVRAGSVVMPLHHAARVAEEWAMVDALSGGRAGVSLATGWSRGDFVLSDVPYENRREHTFAAVDTLRALWQGEEVRFHPDGAPVRTYPAPTRRRIPLWLTATSGPETFSEAGRRGCNVLTGFLQQDGEQLEQHISIYRAAFAAHLPDGTPHVTLMLHTCVGDTTEQALAAVEEPLLTYQRQFLDLRDRDVQAEEDELTDEEKHELARYAARKYASGRGLVGDVDEVARRLRQFALAGVDEVACLVDFGVEPETVYQTLKRLSALT</sequence>
<proteinExistence type="inferred from homology"/>
<dbReference type="InterPro" id="IPR036661">
    <property type="entry name" value="Luciferase-like_sf"/>
</dbReference>
<reference evidence="7" key="1">
    <citation type="journal article" date="2019" name="Int. J. Syst. Evol. Microbiol.">
        <title>The Global Catalogue of Microorganisms (GCM) 10K type strain sequencing project: providing services to taxonomists for standard genome sequencing and annotation.</title>
        <authorList>
            <consortium name="The Broad Institute Genomics Platform"/>
            <consortium name="The Broad Institute Genome Sequencing Center for Infectious Disease"/>
            <person name="Wu L."/>
            <person name="Ma J."/>
        </authorList>
    </citation>
    <scope>NUCLEOTIDE SEQUENCE [LARGE SCALE GENOMIC DNA]</scope>
    <source>
        <strain evidence="7">TBRC 1276</strain>
    </source>
</reference>
<keyword evidence="2" id="KW-0285">Flavoprotein</keyword>
<protein>
    <submittedName>
        <fullName evidence="6">MupA/Atu3671 family FMN-dependent luciferase-like monooxygenase</fullName>
    </submittedName>
</protein>
<evidence type="ECO:0000313" key="7">
    <source>
        <dbReference type="Proteomes" id="UP001595851"/>
    </source>
</evidence>
<comment type="similarity">
    <text evidence="1">Belongs to the bacterial luciferase oxidoreductase family.</text>
</comment>
<dbReference type="PANTHER" id="PTHR30137:SF16">
    <property type="entry name" value="BLL0895 PROTEIN"/>
    <property type="match status" value="1"/>
</dbReference>